<sequence>MIRGFRNCCDHLIEINLDNPKSLSDDLLWIDLIHPTIDEKKENRTLVKN</sequence>
<dbReference type="AlphaFoldDB" id="J1K0K4"/>
<proteinExistence type="predicted"/>
<protein>
    <submittedName>
        <fullName evidence="1">Uncharacterized protein</fullName>
    </submittedName>
</protein>
<dbReference type="HOGENOM" id="CLU_3132741_0_0_5"/>
<comment type="caution">
    <text evidence="1">The sequence shown here is derived from an EMBL/GenBank/DDBJ whole genome shotgun (WGS) entry which is preliminary data.</text>
</comment>
<name>J1K0K4_9HYPH</name>
<accession>J1K0K4</accession>
<reference evidence="1 2" key="1">
    <citation type="submission" date="2012-03" db="EMBL/GenBank/DDBJ databases">
        <title>The Genome Sequence of Bartonella tamiae Th239.</title>
        <authorList>
            <consortium name="The Broad Institute Genome Sequencing Platform"/>
            <consortium name="The Broad Institute Genome Sequencing Center for Infectious Disease"/>
            <person name="Feldgarden M."/>
            <person name="Kirby J."/>
            <person name="Kosoy M."/>
            <person name="Birtles R."/>
            <person name="Probert W.S."/>
            <person name="Chiaraviglio L."/>
            <person name="Young S.K."/>
            <person name="Zeng Q."/>
            <person name="Gargeya S."/>
            <person name="Fitzgerald M."/>
            <person name="Haas B."/>
            <person name="Abouelleil A."/>
            <person name="Alvarado L."/>
            <person name="Arachchi H.M."/>
            <person name="Berlin A."/>
            <person name="Chapman S.B."/>
            <person name="Gearin G."/>
            <person name="Goldberg J."/>
            <person name="Griggs A."/>
            <person name="Gujja S."/>
            <person name="Hansen M."/>
            <person name="Heiman D."/>
            <person name="Howarth C."/>
            <person name="Larimer J."/>
            <person name="Lui A."/>
            <person name="MacDonald P.J.P."/>
            <person name="McCowen C."/>
            <person name="Montmayeur A."/>
            <person name="Murphy C."/>
            <person name="Neiman D."/>
            <person name="Pearson M."/>
            <person name="Priest M."/>
            <person name="Roberts A."/>
            <person name="Saif S."/>
            <person name="Shea T."/>
            <person name="Sisk P."/>
            <person name="Stolte C."/>
            <person name="Sykes S."/>
            <person name="Wortman J."/>
            <person name="Nusbaum C."/>
            <person name="Birren B."/>
        </authorList>
    </citation>
    <scope>NUCLEOTIDE SEQUENCE [LARGE SCALE GENOMIC DNA]</scope>
    <source>
        <strain evidence="1 2">Th239</strain>
    </source>
</reference>
<evidence type="ECO:0000313" key="2">
    <source>
        <dbReference type="Proteomes" id="UP000008952"/>
    </source>
</evidence>
<organism evidence="1 2">
    <name type="scientific">Bartonella tamiae Th239</name>
    <dbReference type="NCBI Taxonomy" id="1094558"/>
    <lineage>
        <taxon>Bacteria</taxon>
        <taxon>Pseudomonadati</taxon>
        <taxon>Pseudomonadota</taxon>
        <taxon>Alphaproteobacteria</taxon>
        <taxon>Hyphomicrobiales</taxon>
        <taxon>Bartonellaceae</taxon>
        <taxon>Bartonella</taxon>
    </lineage>
</organism>
<keyword evidence="2" id="KW-1185">Reference proteome</keyword>
<dbReference type="Proteomes" id="UP000008952">
    <property type="component" value="Unassembled WGS sequence"/>
</dbReference>
<dbReference type="EMBL" id="AIMB01000007">
    <property type="protein sequence ID" value="EJF90555.1"/>
    <property type="molecule type" value="Genomic_DNA"/>
</dbReference>
<evidence type="ECO:0000313" key="1">
    <source>
        <dbReference type="EMBL" id="EJF90555.1"/>
    </source>
</evidence>
<gene>
    <name evidence="1" type="ORF">ME5_00956</name>
</gene>
<dbReference type="PATRIC" id="fig|1094558.3.peg.1046"/>